<evidence type="ECO:0000313" key="11">
    <source>
        <dbReference type="EMBL" id="ELU18598.1"/>
    </source>
</evidence>
<accession>R7VID0</accession>
<evidence type="ECO:0000256" key="2">
    <source>
        <dbReference type="ARBA" id="ARBA00004259"/>
    </source>
</evidence>
<evidence type="ECO:0000256" key="10">
    <source>
        <dbReference type="SAM" id="Phobius"/>
    </source>
</evidence>
<evidence type="ECO:0000256" key="4">
    <source>
        <dbReference type="ARBA" id="ARBA00006627"/>
    </source>
</evidence>
<protein>
    <recommendedName>
        <fullName evidence="14">Transmembrane protein 43</fullName>
    </recommendedName>
</protein>
<keyword evidence="13" id="KW-1185">Reference proteome</keyword>
<gene>
    <name evidence="11" type="ORF">CAPTEDRAFT_228778</name>
</gene>
<reference evidence="13" key="1">
    <citation type="submission" date="2012-12" db="EMBL/GenBank/DDBJ databases">
        <authorList>
            <person name="Hellsten U."/>
            <person name="Grimwood J."/>
            <person name="Chapman J.A."/>
            <person name="Shapiro H."/>
            <person name="Aerts A."/>
            <person name="Otillar R.P."/>
            <person name="Terry A.Y."/>
            <person name="Boore J.L."/>
            <person name="Simakov O."/>
            <person name="Marletaz F."/>
            <person name="Cho S.-J."/>
            <person name="Edsinger-Gonzales E."/>
            <person name="Havlak P."/>
            <person name="Kuo D.-H."/>
            <person name="Larsson T."/>
            <person name="Lv J."/>
            <person name="Arendt D."/>
            <person name="Savage R."/>
            <person name="Osoegawa K."/>
            <person name="de Jong P."/>
            <person name="Lindberg D.R."/>
            <person name="Seaver E.C."/>
            <person name="Weisblat D.A."/>
            <person name="Putnam N.H."/>
            <person name="Grigoriev I.V."/>
            <person name="Rokhsar D.S."/>
        </authorList>
    </citation>
    <scope>NUCLEOTIDE SEQUENCE</scope>
    <source>
        <strain evidence="13">I ESC-2004</strain>
    </source>
</reference>
<dbReference type="OrthoDB" id="410725at2759"/>
<feature type="transmembrane region" description="Helical" evidence="10">
    <location>
        <begin position="24"/>
        <end position="47"/>
    </location>
</feature>
<evidence type="ECO:0000313" key="13">
    <source>
        <dbReference type="Proteomes" id="UP000014760"/>
    </source>
</evidence>
<evidence type="ECO:0000256" key="9">
    <source>
        <dbReference type="ARBA" id="ARBA00023242"/>
    </source>
</evidence>
<organism evidence="11">
    <name type="scientific">Capitella teleta</name>
    <name type="common">Polychaete worm</name>
    <dbReference type="NCBI Taxonomy" id="283909"/>
    <lineage>
        <taxon>Eukaryota</taxon>
        <taxon>Metazoa</taxon>
        <taxon>Spiralia</taxon>
        <taxon>Lophotrochozoa</taxon>
        <taxon>Annelida</taxon>
        <taxon>Polychaeta</taxon>
        <taxon>Sedentaria</taxon>
        <taxon>Scolecida</taxon>
        <taxon>Capitellidae</taxon>
        <taxon>Capitella</taxon>
    </lineage>
</organism>
<dbReference type="GO" id="GO:0006629">
    <property type="term" value="P:lipid metabolic process"/>
    <property type="evidence" value="ECO:0007669"/>
    <property type="project" value="TreeGrafter"/>
</dbReference>
<dbReference type="FunCoup" id="R7VID0">
    <property type="interactions" value="960"/>
</dbReference>
<dbReference type="PANTHER" id="PTHR13416:SF2">
    <property type="entry name" value="TRANSMEMBRANE PROTEIN 43"/>
    <property type="match status" value="1"/>
</dbReference>
<evidence type="ECO:0000256" key="1">
    <source>
        <dbReference type="ARBA" id="ARBA00004127"/>
    </source>
</evidence>
<evidence type="ECO:0000256" key="3">
    <source>
        <dbReference type="ARBA" id="ARBA00004586"/>
    </source>
</evidence>
<dbReference type="EMBL" id="AMQN01016192">
    <property type="status" value="NOT_ANNOTATED_CDS"/>
    <property type="molecule type" value="Genomic_DNA"/>
</dbReference>
<dbReference type="EMBL" id="KB291815">
    <property type="protein sequence ID" value="ELU18598.1"/>
    <property type="molecule type" value="Genomic_DNA"/>
</dbReference>
<dbReference type="InterPro" id="IPR012430">
    <property type="entry name" value="TMEM43_fam"/>
</dbReference>
<keyword evidence="9" id="KW-0539">Nucleus</keyword>
<evidence type="ECO:0000313" key="12">
    <source>
        <dbReference type="EnsemblMetazoa" id="CapteP228778"/>
    </source>
</evidence>
<reference evidence="12" key="3">
    <citation type="submission" date="2015-06" db="UniProtKB">
        <authorList>
            <consortium name="EnsemblMetazoa"/>
        </authorList>
    </citation>
    <scope>IDENTIFICATION</scope>
</reference>
<dbReference type="PANTHER" id="PTHR13416">
    <property type="match status" value="1"/>
</dbReference>
<evidence type="ECO:0000256" key="8">
    <source>
        <dbReference type="ARBA" id="ARBA00023136"/>
    </source>
</evidence>
<feature type="transmembrane region" description="Helical" evidence="10">
    <location>
        <begin position="369"/>
        <end position="387"/>
    </location>
</feature>
<dbReference type="Proteomes" id="UP000014760">
    <property type="component" value="Unassembled WGS sequence"/>
</dbReference>
<name>R7VID0_CAPTE</name>
<keyword evidence="6" id="KW-0256">Endoplasmic reticulum</keyword>
<feature type="transmembrane region" description="Helical" evidence="10">
    <location>
        <begin position="308"/>
        <end position="329"/>
    </location>
</feature>
<comment type="similarity">
    <text evidence="4">Belongs to the TMEM43 family.</text>
</comment>
<evidence type="ECO:0000256" key="5">
    <source>
        <dbReference type="ARBA" id="ARBA00022692"/>
    </source>
</evidence>
<dbReference type="GO" id="GO:0071763">
    <property type="term" value="P:nuclear membrane organization"/>
    <property type="evidence" value="ECO:0007669"/>
    <property type="project" value="TreeGrafter"/>
</dbReference>
<evidence type="ECO:0000256" key="6">
    <source>
        <dbReference type="ARBA" id="ARBA00022824"/>
    </source>
</evidence>
<dbReference type="GO" id="GO:0005637">
    <property type="term" value="C:nuclear inner membrane"/>
    <property type="evidence" value="ECO:0007669"/>
    <property type="project" value="TreeGrafter"/>
</dbReference>
<dbReference type="STRING" id="283909.R7VID0"/>
<comment type="subcellular location">
    <subcellularLocation>
        <location evidence="1">Endomembrane system</location>
        <topology evidence="1">Multi-pass membrane protein</topology>
    </subcellularLocation>
    <subcellularLocation>
        <location evidence="3">Endoplasmic reticulum membrane</location>
    </subcellularLocation>
    <subcellularLocation>
        <location evidence="2">Nucleus envelope</location>
    </subcellularLocation>
</comment>
<keyword evidence="7 10" id="KW-1133">Transmembrane helix</keyword>
<reference evidence="11 13" key="2">
    <citation type="journal article" date="2013" name="Nature">
        <title>Insights into bilaterian evolution from three spiralian genomes.</title>
        <authorList>
            <person name="Simakov O."/>
            <person name="Marletaz F."/>
            <person name="Cho S.J."/>
            <person name="Edsinger-Gonzales E."/>
            <person name="Havlak P."/>
            <person name="Hellsten U."/>
            <person name="Kuo D.H."/>
            <person name="Larsson T."/>
            <person name="Lv J."/>
            <person name="Arendt D."/>
            <person name="Savage R."/>
            <person name="Osoegawa K."/>
            <person name="de Jong P."/>
            <person name="Grimwood J."/>
            <person name="Chapman J.A."/>
            <person name="Shapiro H."/>
            <person name="Aerts A."/>
            <person name="Otillar R.P."/>
            <person name="Terry A.Y."/>
            <person name="Boore J.L."/>
            <person name="Grigoriev I.V."/>
            <person name="Lindberg D.R."/>
            <person name="Seaver E.C."/>
            <person name="Weisblat D.A."/>
            <person name="Putnam N.H."/>
            <person name="Rokhsar D.S."/>
        </authorList>
    </citation>
    <scope>NUCLEOTIDE SEQUENCE</scope>
    <source>
        <strain evidence="11 13">I ESC-2004</strain>
    </source>
</reference>
<feature type="transmembrane region" description="Helical" evidence="10">
    <location>
        <begin position="341"/>
        <end position="363"/>
    </location>
</feature>
<dbReference type="GO" id="GO:0005789">
    <property type="term" value="C:endoplasmic reticulum membrane"/>
    <property type="evidence" value="ECO:0007669"/>
    <property type="project" value="UniProtKB-SubCell"/>
</dbReference>
<sequence length="407" mass="45712">MHNTPSSDRSSQRARRSPPLRDRVSAHFLPIGFGTILVMVAVVMLFMNEGRAVRTAESLDEANSVVKALSSADVVAHENQAKLVHVTTGLFTNEPLIDKEFGISIHACKLNRVVEMYQWVEHSHISETKTGNEVREETSYTYDETWSKELIPSSSFNSPFTHENPETMEYESKSFVSNLIHVGSFQLAPGLVNKISDFRRFPLTLSPPDDKLRLISDMYYKGRDSKHPAIGDIRIYFEVAGRSGKQANGEEVHDLVSIIAKQLDDKFLPYQTDAGAEIELLYEGEHSVSSMLGREQVSNIFLTWVVRFGGWLLMFIGFGCMTSILNTLVLRLPLIREAVGLSTAVMTAALAVSLSLVVIAMGWIRYRPLLGLFIIVFSLVPFLFAKLRGSTGLRSYQNANMYRNYFD</sequence>
<dbReference type="OMA" id="NMMALDE"/>
<proteinExistence type="inferred from homology"/>
<keyword evidence="8 10" id="KW-0472">Membrane</keyword>
<evidence type="ECO:0000256" key="7">
    <source>
        <dbReference type="ARBA" id="ARBA00022989"/>
    </source>
</evidence>
<evidence type="ECO:0008006" key="14">
    <source>
        <dbReference type="Google" id="ProtNLM"/>
    </source>
</evidence>
<dbReference type="HOGENOM" id="CLU_042602_1_0_1"/>
<keyword evidence="5 10" id="KW-0812">Transmembrane</keyword>
<dbReference type="EnsemblMetazoa" id="CapteT228778">
    <property type="protein sequence ID" value="CapteP228778"/>
    <property type="gene ID" value="CapteG228778"/>
</dbReference>
<dbReference type="Pfam" id="PF07787">
    <property type="entry name" value="TMEM43"/>
    <property type="match status" value="1"/>
</dbReference>
<dbReference type="AlphaFoldDB" id="R7VID0"/>